<name>A0AAC9WMM1_9STAP</name>
<protein>
    <submittedName>
        <fullName evidence="5">Siderophore biosynthesis protein SbnF</fullName>
    </submittedName>
</protein>
<dbReference type="Proteomes" id="UP000242864">
    <property type="component" value="Chromosome"/>
</dbReference>
<dbReference type="InterPro" id="IPR022770">
    <property type="entry name" value="IucA/IucC-like_C"/>
</dbReference>
<dbReference type="Gene3D" id="3.30.310.280">
    <property type="match status" value="1"/>
</dbReference>
<gene>
    <name evidence="5" type="ORF">B5P37_07615</name>
</gene>
<sequence length="584" mass="68922">MSQIIQQVRKRIMHQLITSLVYEDIVQYEMLPLNDSTRYAYHINGETAQYRVQMTHTDSFDRLRVMSPIWRVENDEVVETLNYVQLLREVNFTFEKDEARLEDFILELLQTELKDTQALRSRARQPIQNLETFDDFEAYAMEGHPYHPSYKSRLGFTLTDNTTYGPDFRPSVPLQWIAVKSDYVETTVSHTVDRLQLLKKQLGHATFEKFTKRIAHAGHTLETMMILPVHPWQFEHVIQVVFAEAWMNGEMIWLGTCEENYMPQQSIRTLAPTDKDKYCLKVPISITNTSTKRVLAPHTIENAAQITDWLKRIQSRDAFLEKELKTIFLGEVFGHAYHHPTLSSIKQTQIYGTLGVIWRENIYHYIKEHESALPFNALYSTDTTGRPLIDSWCSKYGVERWLQQFYDVAVTPMIHMLYYHGIAFESHAQNMTLIHEDGWPTRIALKDFHDGLRFKPSLLSDIAQYPQLRYTPEAHRKVNCNSFIETESVTLVRDFLHDAFFFINIAEIVQFVHQNYEVEAQTQWRIIRKVIERYQDRFPSLPNYEHFDLFAPTIQIEKLTTRRLREDVALRLHQVRNPLREVVQ</sequence>
<dbReference type="AlphaFoldDB" id="A0AAC9WMM1"/>
<dbReference type="EMBL" id="CP020773">
    <property type="protein sequence ID" value="ARJ51182.1"/>
    <property type="molecule type" value="Genomic_DNA"/>
</dbReference>
<dbReference type="NCBIfam" id="NF033586">
    <property type="entry name" value="staphy_B_SbnF"/>
    <property type="match status" value="1"/>
</dbReference>
<dbReference type="KEGG" id="slz:B5P37_07615"/>
<evidence type="ECO:0000256" key="1">
    <source>
        <dbReference type="ARBA" id="ARBA00004924"/>
    </source>
</evidence>
<dbReference type="GO" id="GO:0016881">
    <property type="term" value="F:acid-amino acid ligase activity"/>
    <property type="evidence" value="ECO:0007669"/>
    <property type="project" value="UniProtKB-ARBA"/>
</dbReference>
<evidence type="ECO:0000256" key="2">
    <source>
        <dbReference type="ARBA" id="ARBA00007832"/>
    </source>
</evidence>
<comment type="similarity">
    <text evidence="2">Belongs to the IucA/IucC family.</text>
</comment>
<comment type="pathway">
    <text evidence="1">Siderophore biosynthesis.</text>
</comment>
<evidence type="ECO:0000259" key="3">
    <source>
        <dbReference type="Pfam" id="PF04183"/>
    </source>
</evidence>
<dbReference type="PANTHER" id="PTHR34384:SF6">
    <property type="entry name" value="STAPHYLOFERRIN B SYNTHASE"/>
    <property type="match status" value="1"/>
</dbReference>
<proteinExistence type="inferred from homology"/>
<feature type="domain" description="Aerobactin siderophore biosynthesis IucA/IucC N-terminal" evidence="3">
    <location>
        <begin position="133"/>
        <end position="379"/>
    </location>
</feature>
<dbReference type="Pfam" id="PF06276">
    <property type="entry name" value="FhuF"/>
    <property type="match status" value="1"/>
</dbReference>
<dbReference type="Gene3D" id="1.10.510.40">
    <property type="match status" value="1"/>
</dbReference>
<dbReference type="InterPro" id="IPR007310">
    <property type="entry name" value="Aerobactin_biosyn_IucA/IucC_N"/>
</dbReference>
<dbReference type="RefSeq" id="WP_085237654.1">
    <property type="nucleotide sequence ID" value="NZ_CP020773.1"/>
</dbReference>
<accession>A0AAC9WMM1</accession>
<feature type="domain" description="Aerobactin siderophore biosynthesis IucA/IucC-like C-terminal" evidence="4">
    <location>
        <begin position="399"/>
        <end position="567"/>
    </location>
</feature>
<dbReference type="InterPro" id="IPR037455">
    <property type="entry name" value="LucA/IucC-like"/>
</dbReference>
<evidence type="ECO:0000259" key="4">
    <source>
        <dbReference type="Pfam" id="PF06276"/>
    </source>
</evidence>
<dbReference type="InterPro" id="IPR053631">
    <property type="entry name" value="IucA/IucC-like_synthase"/>
</dbReference>
<dbReference type="GO" id="GO:0019290">
    <property type="term" value="P:siderophore biosynthetic process"/>
    <property type="evidence" value="ECO:0007669"/>
    <property type="project" value="InterPro"/>
</dbReference>
<dbReference type="Gene3D" id="6.10.250.3370">
    <property type="match status" value="1"/>
</dbReference>
<keyword evidence="6" id="KW-1185">Reference proteome</keyword>
<organism evidence="5 6">
    <name type="scientific">Staphylococcus lutrae</name>
    <dbReference type="NCBI Taxonomy" id="155085"/>
    <lineage>
        <taxon>Bacteria</taxon>
        <taxon>Bacillati</taxon>
        <taxon>Bacillota</taxon>
        <taxon>Bacilli</taxon>
        <taxon>Bacillales</taxon>
        <taxon>Staphylococcaceae</taxon>
        <taxon>Staphylococcus</taxon>
    </lineage>
</organism>
<dbReference type="Pfam" id="PF04183">
    <property type="entry name" value="IucA_IucC"/>
    <property type="match status" value="1"/>
</dbReference>
<dbReference type="PANTHER" id="PTHR34384">
    <property type="entry name" value="L-2,3-DIAMINOPROPANOATE--CITRATE LIGASE"/>
    <property type="match status" value="1"/>
</dbReference>
<reference evidence="5 6" key="1">
    <citation type="submission" date="2017-04" db="EMBL/GenBank/DDBJ databases">
        <authorList>
            <person name="Veseli I.A."/>
            <person name="Tang C."/>
            <person name="Pombert J.-F."/>
        </authorList>
    </citation>
    <scope>NUCLEOTIDE SEQUENCE [LARGE SCALE GENOMIC DNA]</scope>
    <source>
        <strain evidence="5 6">ATCC 700373</strain>
    </source>
</reference>
<evidence type="ECO:0000313" key="6">
    <source>
        <dbReference type="Proteomes" id="UP000242864"/>
    </source>
</evidence>
<evidence type="ECO:0000313" key="5">
    <source>
        <dbReference type="EMBL" id="ARJ51182.1"/>
    </source>
</evidence>